<protein>
    <recommendedName>
        <fullName evidence="3">TIGR02677 family protein</fullName>
    </recommendedName>
</protein>
<organism evidence="1 2">
    <name type="scientific">Blautia hydrogenotrophica (strain DSM 10507 / JCM 14656 / S5a33)</name>
    <name type="common">Ruminococcus hydrogenotrophicus</name>
    <dbReference type="NCBI Taxonomy" id="476272"/>
    <lineage>
        <taxon>Bacteria</taxon>
        <taxon>Bacillati</taxon>
        <taxon>Bacillota</taxon>
        <taxon>Clostridia</taxon>
        <taxon>Lachnospirales</taxon>
        <taxon>Lachnospiraceae</taxon>
        <taxon>Blautia</taxon>
    </lineage>
</organism>
<comment type="caution">
    <text evidence="1">The sequence shown here is derived from an EMBL/GenBank/DDBJ whole genome shotgun (WGS) entry which is preliminary data.</text>
</comment>
<gene>
    <name evidence="1" type="ORF">RUMHYD_01799</name>
</gene>
<proteinExistence type="predicted"/>
<reference evidence="1 2" key="1">
    <citation type="submission" date="2009-01" db="EMBL/GenBank/DDBJ databases">
        <authorList>
            <person name="Fulton L."/>
            <person name="Clifton S."/>
            <person name="Fulton B."/>
            <person name="Xu J."/>
            <person name="Minx P."/>
            <person name="Pepin K.H."/>
            <person name="Johnson M."/>
            <person name="Bhonagiri V."/>
            <person name="Nash W.E."/>
            <person name="Mardis E.R."/>
            <person name="Wilson R.K."/>
        </authorList>
    </citation>
    <scope>NUCLEOTIDE SEQUENCE [LARGE SCALE GENOMIC DNA]</scope>
    <source>
        <strain evidence="2">DSM 10507 / JCM 14656 / S5a33</strain>
    </source>
</reference>
<dbReference type="Proteomes" id="UP000003100">
    <property type="component" value="Unassembled WGS sequence"/>
</dbReference>
<dbReference type="NCBIfam" id="TIGR02677">
    <property type="entry name" value="TIGR02677 family protein"/>
    <property type="match status" value="1"/>
</dbReference>
<dbReference type="Pfam" id="PF09660">
    <property type="entry name" value="DUF2397"/>
    <property type="match status" value="1"/>
</dbReference>
<reference evidence="1 2" key="2">
    <citation type="submission" date="2009-02" db="EMBL/GenBank/DDBJ databases">
        <title>Draft genome sequence of Blautia hydrogenotrophica DSM 10507 (Ruminococcus hydrogenotrophicus DSM 10507).</title>
        <authorList>
            <person name="Sudarsanam P."/>
            <person name="Ley R."/>
            <person name="Guruge J."/>
            <person name="Turnbaugh P.J."/>
            <person name="Mahowald M."/>
            <person name="Liep D."/>
            <person name="Gordon J."/>
        </authorList>
    </citation>
    <scope>NUCLEOTIDE SEQUENCE [LARGE SCALE GENOMIC DNA]</scope>
    <source>
        <strain evidence="2">DSM 10507 / JCM 14656 / S5a33</strain>
    </source>
</reference>
<dbReference type="EMBL" id="ACBZ01000092">
    <property type="protein sequence ID" value="EEG49278.1"/>
    <property type="molecule type" value="Genomic_DNA"/>
</dbReference>
<name>C0CLS6_BLAHS</name>
<evidence type="ECO:0000313" key="1">
    <source>
        <dbReference type="EMBL" id="EEG49278.1"/>
    </source>
</evidence>
<dbReference type="eggNOG" id="ENOG502Z7IU">
    <property type="taxonomic scope" value="Bacteria"/>
</dbReference>
<dbReference type="HOGENOM" id="CLU_031541_1_0_9"/>
<dbReference type="InterPro" id="IPR013493">
    <property type="entry name" value="CHP02677"/>
</dbReference>
<dbReference type="AlphaFoldDB" id="C0CLS6"/>
<sequence>MRIFYREYEKMHFQLYEREVLSLLRACPGFEEYPAQKLKQDLRMLVEWKNLIAVQELKHVRTIAEYKNRQFRYSMTENAVEIERLTVKLENRYRESGNLSSCYLMRIEEALMDMERIKSASTRETGQWWRNLQEDFQRLNQNYQDYLSEFYSENSDKILKSVEFILHKDRLVTYLKEFVQELRVNASRIEAVLKEISGEQAAEILERVVLCERDILFPGSKDKEAVKESVRENVFGGWAALRQWFLSETEPSECSRVLEITDEIIRKIIQNAALIVQAQSWSVSRKNDYQKFIRLFRECEDLEEAHCLAAHLFGIQQVRHFRVCKDRSTESIYSSTYEEEAMEFWLRPRRRRHGSRLERTGFEDKGERKKSQRREYLKRSEEELYTVTQYIQGGCLELSKIEGKISKETRALLLRWIETAMLSGSGRGVTESGKFYQLQRTDSRCTLHCEDGDFSMPNYILMFGAREDGDI</sequence>
<keyword evidence="2" id="KW-1185">Reference proteome</keyword>
<evidence type="ECO:0000313" key="2">
    <source>
        <dbReference type="Proteomes" id="UP000003100"/>
    </source>
</evidence>
<evidence type="ECO:0008006" key="3">
    <source>
        <dbReference type="Google" id="ProtNLM"/>
    </source>
</evidence>
<dbReference type="PATRIC" id="fig|476272.21.peg.2176"/>
<accession>C0CLS6</accession>